<sequence length="15" mass="1895">MFLCEVRRISNFQDH</sequence>
<protein>
    <submittedName>
        <fullName evidence="1">Uncharacterized protein</fullName>
    </submittedName>
</protein>
<organism evidence="1">
    <name type="scientific">Rhizophora mucronata</name>
    <name type="common">Asiatic mangrove</name>
    <dbReference type="NCBI Taxonomy" id="61149"/>
    <lineage>
        <taxon>Eukaryota</taxon>
        <taxon>Viridiplantae</taxon>
        <taxon>Streptophyta</taxon>
        <taxon>Embryophyta</taxon>
        <taxon>Tracheophyta</taxon>
        <taxon>Spermatophyta</taxon>
        <taxon>Magnoliopsida</taxon>
        <taxon>eudicotyledons</taxon>
        <taxon>Gunneridae</taxon>
        <taxon>Pentapetalae</taxon>
        <taxon>rosids</taxon>
        <taxon>fabids</taxon>
        <taxon>Malpighiales</taxon>
        <taxon>Rhizophoraceae</taxon>
        <taxon>Rhizophora</taxon>
    </lineage>
</organism>
<dbReference type="EMBL" id="GGEC01001544">
    <property type="protein sequence ID" value="MBW82027.1"/>
    <property type="molecule type" value="Transcribed_RNA"/>
</dbReference>
<name>A0A2P2ILD2_RHIMU</name>
<proteinExistence type="predicted"/>
<accession>A0A2P2ILD2</accession>
<reference evidence="1" key="1">
    <citation type="submission" date="2018-02" db="EMBL/GenBank/DDBJ databases">
        <title>Rhizophora mucronata_Transcriptome.</title>
        <authorList>
            <person name="Meera S.P."/>
            <person name="Sreeshan A."/>
            <person name="Augustine A."/>
        </authorList>
    </citation>
    <scope>NUCLEOTIDE SEQUENCE</scope>
    <source>
        <tissue evidence="1">Leaf</tissue>
    </source>
</reference>
<evidence type="ECO:0000313" key="1">
    <source>
        <dbReference type="EMBL" id="MBW82027.1"/>
    </source>
</evidence>